<feature type="region of interest" description="Disordered" evidence="12">
    <location>
        <begin position="52"/>
        <end position="72"/>
    </location>
</feature>
<keyword evidence="8" id="KW-0547">Nucleotide-binding</keyword>
<dbReference type="RefSeq" id="WP_136926814.1">
    <property type="nucleotide sequence ID" value="NZ_SSMQ01000001.1"/>
</dbReference>
<dbReference type="Pfam" id="PF01740">
    <property type="entry name" value="STAS"/>
    <property type="match status" value="1"/>
</dbReference>
<keyword evidence="4" id="KW-0597">Phosphoprotein</keyword>
<dbReference type="OrthoDB" id="9787818at2"/>
<evidence type="ECO:0000313" key="16">
    <source>
        <dbReference type="EMBL" id="TKD12998.1"/>
    </source>
</evidence>
<feature type="domain" description="PAS" evidence="13">
    <location>
        <begin position="175"/>
        <end position="220"/>
    </location>
</feature>
<keyword evidence="10" id="KW-0472">Membrane</keyword>
<dbReference type="SMART" id="SM00086">
    <property type="entry name" value="PAC"/>
    <property type="match status" value="1"/>
</dbReference>
<reference evidence="16 17" key="1">
    <citation type="submission" date="2019-04" db="EMBL/GenBank/DDBJ databases">
        <authorList>
            <person name="Li Y."/>
            <person name="Wang J."/>
        </authorList>
    </citation>
    <scope>NUCLEOTIDE SEQUENCE [LARGE SCALE GENOMIC DNA]</scope>
    <source>
        <strain evidence="16 17">DSM 14668</strain>
    </source>
</reference>
<sequence>MLKDTPSSGSSSHLAAGPWSVLDALTDPVALVDARGGIRYANLAWYRLADDSEPGRRSRDLPAGTSPASMLDMHETDRAAMRAGIGEVIAGGRARFDLELGTSYAADEAQRWFSLVVTPCQVDPEGGALVHLRDVTAHKKTEGALRASEEGLLWAQQIGNMGNWDWDIPTGGLTWSDQIFRIFGYEPRKFDVSYQAFIGTIHPDDRAMVTEAVNRTVNERAPYSIEHRIVLPTGETRVVHEQGKVFYSESGTPLRMLGTVQDVTERRQSADIIRLQAGRLEHELVAREQAEQARAALQDEVIRVQRALLEELSTPLIPIREDIMVMPLIGVVDARRADQMLETVLHAAVGKQTRVVIIDITGVKQVDTHVANTLLRTAQALGLVGAEVVLTGIRSDVARTLVELDVSLASLVVRGTLASGIAYATGQGGRQR</sequence>
<evidence type="ECO:0000256" key="3">
    <source>
        <dbReference type="ARBA" id="ARBA00022519"/>
    </source>
</evidence>
<protein>
    <submittedName>
        <fullName evidence="16">PAS domain S-box protein</fullName>
    </submittedName>
</protein>
<feature type="domain" description="PAC" evidence="14">
    <location>
        <begin position="223"/>
        <end position="275"/>
    </location>
</feature>
<gene>
    <name evidence="16" type="ORF">E8A74_00070</name>
</gene>
<dbReference type="GO" id="GO:0016740">
    <property type="term" value="F:transferase activity"/>
    <property type="evidence" value="ECO:0007669"/>
    <property type="project" value="UniProtKB-KW"/>
</dbReference>
<dbReference type="PROSITE" id="PS50112">
    <property type="entry name" value="PAS"/>
    <property type="match status" value="1"/>
</dbReference>
<dbReference type="FunFam" id="2.10.70.100:FF:000001">
    <property type="entry name" value="Sensory transduction histidine kinase"/>
    <property type="match status" value="1"/>
</dbReference>
<keyword evidence="17" id="KW-1185">Reference proteome</keyword>
<dbReference type="Pfam" id="PF08448">
    <property type="entry name" value="PAS_4"/>
    <property type="match status" value="1"/>
</dbReference>
<dbReference type="SUPFAM" id="SSF52091">
    <property type="entry name" value="SpoIIaa-like"/>
    <property type="match status" value="1"/>
</dbReference>
<keyword evidence="9" id="KW-1133">Transmembrane helix</keyword>
<evidence type="ECO:0000256" key="10">
    <source>
        <dbReference type="ARBA" id="ARBA00023136"/>
    </source>
</evidence>
<comment type="subcellular location">
    <subcellularLocation>
        <location evidence="1">Cell inner membrane</location>
        <topology evidence="1">Multi-pass membrane protein</topology>
    </subcellularLocation>
</comment>
<dbReference type="EMBL" id="SSMQ01000001">
    <property type="protein sequence ID" value="TKD12998.1"/>
    <property type="molecule type" value="Genomic_DNA"/>
</dbReference>
<dbReference type="Gene3D" id="3.30.450.20">
    <property type="entry name" value="PAS domain"/>
    <property type="match status" value="2"/>
</dbReference>
<evidence type="ECO:0000256" key="5">
    <source>
        <dbReference type="ARBA" id="ARBA00022679"/>
    </source>
</evidence>
<evidence type="ECO:0000256" key="6">
    <source>
        <dbReference type="ARBA" id="ARBA00022692"/>
    </source>
</evidence>
<organism evidence="16 17">
    <name type="scientific">Polyangium fumosum</name>
    <dbReference type="NCBI Taxonomy" id="889272"/>
    <lineage>
        <taxon>Bacteria</taxon>
        <taxon>Pseudomonadati</taxon>
        <taxon>Myxococcota</taxon>
        <taxon>Polyangia</taxon>
        <taxon>Polyangiales</taxon>
        <taxon>Polyangiaceae</taxon>
        <taxon>Polyangium</taxon>
    </lineage>
</organism>
<feature type="coiled-coil region" evidence="11">
    <location>
        <begin position="280"/>
        <end position="307"/>
    </location>
</feature>
<dbReference type="InterPro" id="IPR036513">
    <property type="entry name" value="STAS_dom_sf"/>
</dbReference>
<dbReference type="InterPro" id="IPR000014">
    <property type="entry name" value="PAS"/>
</dbReference>
<feature type="domain" description="STAS" evidence="15">
    <location>
        <begin position="313"/>
        <end position="424"/>
    </location>
</feature>
<keyword evidence="7" id="KW-0677">Repeat</keyword>
<dbReference type="GO" id="GO:0000166">
    <property type="term" value="F:nucleotide binding"/>
    <property type="evidence" value="ECO:0007669"/>
    <property type="project" value="UniProtKB-KW"/>
</dbReference>
<evidence type="ECO:0000259" key="13">
    <source>
        <dbReference type="PROSITE" id="PS50112"/>
    </source>
</evidence>
<evidence type="ECO:0000256" key="11">
    <source>
        <dbReference type="SAM" id="Coils"/>
    </source>
</evidence>
<dbReference type="Proteomes" id="UP000309215">
    <property type="component" value="Unassembled WGS sequence"/>
</dbReference>
<evidence type="ECO:0000259" key="14">
    <source>
        <dbReference type="PROSITE" id="PS50113"/>
    </source>
</evidence>
<evidence type="ECO:0000259" key="15">
    <source>
        <dbReference type="PROSITE" id="PS50801"/>
    </source>
</evidence>
<evidence type="ECO:0000256" key="8">
    <source>
        <dbReference type="ARBA" id="ARBA00022741"/>
    </source>
</evidence>
<keyword evidence="6" id="KW-0812">Transmembrane</keyword>
<dbReference type="PANTHER" id="PTHR33745">
    <property type="entry name" value="RSBT ANTAGONIST PROTEIN RSBS-RELATED"/>
    <property type="match status" value="1"/>
</dbReference>
<dbReference type="InterPro" id="IPR013656">
    <property type="entry name" value="PAS_4"/>
</dbReference>
<dbReference type="InterPro" id="IPR000700">
    <property type="entry name" value="PAS-assoc_C"/>
</dbReference>
<keyword evidence="3" id="KW-0997">Cell inner membrane</keyword>
<evidence type="ECO:0000256" key="7">
    <source>
        <dbReference type="ARBA" id="ARBA00022737"/>
    </source>
</evidence>
<dbReference type="Gene3D" id="2.10.70.100">
    <property type="match status" value="1"/>
</dbReference>
<evidence type="ECO:0000256" key="9">
    <source>
        <dbReference type="ARBA" id="ARBA00022989"/>
    </source>
</evidence>
<dbReference type="PROSITE" id="PS50113">
    <property type="entry name" value="PAC"/>
    <property type="match status" value="1"/>
</dbReference>
<evidence type="ECO:0000256" key="1">
    <source>
        <dbReference type="ARBA" id="ARBA00004429"/>
    </source>
</evidence>
<dbReference type="SUPFAM" id="SSF55785">
    <property type="entry name" value="PYP-like sensor domain (PAS domain)"/>
    <property type="match status" value="2"/>
</dbReference>
<dbReference type="GO" id="GO:0005886">
    <property type="term" value="C:plasma membrane"/>
    <property type="evidence" value="ECO:0007669"/>
    <property type="project" value="UniProtKB-SubCell"/>
</dbReference>
<dbReference type="PANTHER" id="PTHR33745:SF3">
    <property type="entry name" value="RSBT CO-ANTAGONIST PROTEIN RSBRC"/>
    <property type="match status" value="1"/>
</dbReference>
<comment type="caution">
    <text evidence="16">The sequence shown here is derived from an EMBL/GenBank/DDBJ whole genome shotgun (WGS) entry which is preliminary data.</text>
</comment>
<dbReference type="NCBIfam" id="TIGR00229">
    <property type="entry name" value="sensory_box"/>
    <property type="match status" value="1"/>
</dbReference>
<keyword evidence="11" id="KW-0175">Coiled coil</keyword>
<dbReference type="Pfam" id="PF08447">
    <property type="entry name" value="PAS_3"/>
    <property type="match status" value="1"/>
</dbReference>
<name>A0A4U1JLY2_9BACT</name>
<dbReference type="AlphaFoldDB" id="A0A4U1JLY2"/>
<dbReference type="InterPro" id="IPR002645">
    <property type="entry name" value="STAS_dom"/>
</dbReference>
<proteinExistence type="predicted"/>
<evidence type="ECO:0000256" key="4">
    <source>
        <dbReference type="ARBA" id="ARBA00022553"/>
    </source>
</evidence>
<keyword evidence="2" id="KW-1003">Cell membrane</keyword>
<accession>A0A4U1JLY2</accession>
<dbReference type="Gene3D" id="3.30.750.24">
    <property type="entry name" value="STAS domain"/>
    <property type="match status" value="1"/>
</dbReference>
<dbReference type="CDD" id="cd00130">
    <property type="entry name" value="PAS"/>
    <property type="match status" value="1"/>
</dbReference>
<dbReference type="InterPro" id="IPR001610">
    <property type="entry name" value="PAC"/>
</dbReference>
<dbReference type="InterPro" id="IPR035965">
    <property type="entry name" value="PAS-like_dom_sf"/>
</dbReference>
<dbReference type="InterPro" id="IPR013655">
    <property type="entry name" value="PAS_fold_3"/>
</dbReference>
<evidence type="ECO:0000256" key="12">
    <source>
        <dbReference type="SAM" id="MobiDB-lite"/>
    </source>
</evidence>
<dbReference type="InterPro" id="IPR051932">
    <property type="entry name" value="Bact_StressResp_Reg"/>
</dbReference>
<evidence type="ECO:0000313" key="17">
    <source>
        <dbReference type="Proteomes" id="UP000309215"/>
    </source>
</evidence>
<dbReference type="CDD" id="cd07041">
    <property type="entry name" value="STAS_RsbR_RsbS_like"/>
    <property type="match status" value="1"/>
</dbReference>
<evidence type="ECO:0000256" key="2">
    <source>
        <dbReference type="ARBA" id="ARBA00022475"/>
    </source>
</evidence>
<dbReference type="FunFam" id="3.30.450.20:FF:000088">
    <property type="entry name" value="Sensory transduction histidine kinase"/>
    <property type="match status" value="1"/>
</dbReference>
<dbReference type="PROSITE" id="PS50801">
    <property type="entry name" value="STAS"/>
    <property type="match status" value="1"/>
</dbReference>
<keyword evidence="5" id="KW-0808">Transferase</keyword>